<dbReference type="EMBL" id="QJKJ01014845">
    <property type="protein sequence ID" value="RDX63535.1"/>
    <property type="molecule type" value="Genomic_DNA"/>
</dbReference>
<name>A0A371EBY7_MUCPR</name>
<organism evidence="1 2">
    <name type="scientific">Mucuna pruriens</name>
    <name type="common">Velvet bean</name>
    <name type="synonym">Dolichos pruriens</name>
    <dbReference type="NCBI Taxonomy" id="157652"/>
    <lineage>
        <taxon>Eukaryota</taxon>
        <taxon>Viridiplantae</taxon>
        <taxon>Streptophyta</taxon>
        <taxon>Embryophyta</taxon>
        <taxon>Tracheophyta</taxon>
        <taxon>Spermatophyta</taxon>
        <taxon>Magnoliopsida</taxon>
        <taxon>eudicotyledons</taxon>
        <taxon>Gunneridae</taxon>
        <taxon>Pentapetalae</taxon>
        <taxon>rosids</taxon>
        <taxon>fabids</taxon>
        <taxon>Fabales</taxon>
        <taxon>Fabaceae</taxon>
        <taxon>Papilionoideae</taxon>
        <taxon>50 kb inversion clade</taxon>
        <taxon>NPAAA clade</taxon>
        <taxon>indigoferoid/millettioid clade</taxon>
        <taxon>Phaseoleae</taxon>
        <taxon>Mucuna</taxon>
    </lineage>
</organism>
<accession>A0A371EBY7</accession>
<feature type="non-terminal residue" evidence="1">
    <location>
        <position position="1"/>
    </location>
</feature>
<comment type="caution">
    <text evidence="1">The sequence shown here is derived from an EMBL/GenBank/DDBJ whole genome shotgun (WGS) entry which is preliminary data.</text>
</comment>
<protein>
    <submittedName>
        <fullName evidence="1">Uncharacterized protein</fullName>
    </submittedName>
</protein>
<evidence type="ECO:0000313" key="2">
    <source>
        <dbReference type="Proteomes" id="UP000257109"/>
    </source>
</evidence>
<keyword evidence="2" id="KW-1185">Reference proteome</keyword>
<evidence type="ECO:0000313" key="1">
    <source>
        <dbReference type="EMBL" id="RDX63535.1"/>
    </source>
</evidence>
<gene>
    <name evidence="1" type="ORF">CR513_58026</name>
</gene>
<sequence>MTSTLKKTKSKTLSTLSLSLTGEKDKKETHTYDTIADKRALYFHFQGPSTFGAIAKEHQWGLLQSCSGNKHPSYLYHDHFLHGNPTLFHALHLSLFHYHYNRHKSNHHCSPFHHPSPKSVTYYLPSPPHSLHHPGLPYLNPNLKTVLELKEAENCVQVRGRTLWNSVAMKLELVRRSF</sequence>
<dbReference type="AlphaFoldDB" id="A0A371EBY7"/>
<dbReference type="Proteomes" id="UP000257109">
    <property type="component" value="Unassembled WGS sequence"/>
</dbReference>
<reference evidence="1" key="1">
    <citation type="submission" date="2018-05" db="EMBL/GenBank/DDBJ databases">
        <title>Draft genome of Mucuna pruriens seed.</title>
        <authorList>
            <person name="Nnadi N.E."/>
            <person name="Vos R."/>
            <person name="Hasami M.H."/>
            <person name="Devisetty U.K."/>
            <person name="Aguiy J.C."/>
        </authorList>
    </citation>
    <scope>NUCLEOTIDE SEQUENCE [LARGE SCALE GENOMIC DNA]</scope>
    <source>
        <strain evidence="1">JCA_2017</strain>
    </source>
</reference>
<proteinExistence type="predicted"/>